<dbReference type="PROSITE" id="PS50075">
    <property type="entry name" value="CARRIER"/>
    <property type="match status" value="1"/>
</dbReference>
<dbReference type="InterPro" id="IPR009081">
    <property type="entry name" value="PP-bd_ACP"/>
</dbReference>
<dbReference type="Proteomes" id="UP001642484">
    <property type="component" value="Unassembled WGS sequence"/>
</dbReference>
<dbReference type="InterPro" id="IPR011990">
    <property type="entry name" value="TPR-like_helical_dom_sf"/>
</dbReference>
<protein>
    <recommendedName>
        <fullName evidence="4">Carrier domain-containing protein</fullName>
    </recommendedName>
</protein>
<dbReference type="SMART" id="SM00028">
    <property type="entry name" value="TPR"/>
    <property type="match status" value="4"/>
</dbReference>
<keyword evidence="6" id="KW-1185">Reference proteome</keyword>
<keyword evidence="3" id="KW-0175">Coiled coil</keyword>
<dbReference type="SMART" id="SM01294">
    <property type="entry name" value="PKS_PP_betabranch"/>
    <property type="match status" value="1"/>
</dbReference>
<name>A0ABP0JQB2_9DINO</name>
<evidence type="ECO:0000259" key="4">
    <source>
        <dbReference type="PROSITE" id="PS50075"/>
    </source>
</evidence>
<gene>
    <name evidence="5" type="ORF">CCMP2556_LOCUS12593</name>
</gene>
<dbReference type="PROSITE" id="PS00012">
    <property type="entry name" value="PHOSPHOPANTETHEINE"/>
    <property type="match status" value="1"/>
</dbReference>
<dbReference type="SMART" id="SM00823">
    <property type="entry name" value="PKS_PP"/>
    <property type="match status" value="1"/>
</dbReference>
<dbReference type="InterPro" id="IPR036736">
    <property type="entry name" value="ACP-like_sf"/>
</dbReference>
<dbReference type="Gene3D" id="1.25.40.10">
    <property type="entry name" value="Tetratricopeptide repeat domain"/>
    <property type="match status" value="4"/>
</dbReference>
<evidence type="ECO:0000313" key="5">
    <source>
        <dbReference type="EMBL" id="CAK9016666.1"/>
    </source>
</evidence>
<evidence type="ECO:0000256" key="1">
    <source>
        <dbReference type="ARBA" id="ARBA00022450"/>
    </source>
</evidence>
<dbReference type="InterPro" id="IPR019734">
    <property type="entry name" value="TPR_rpt"/>
</dbReference>
<accession>A0ABP0JQB2</accession>
<evidence type="ECO:0000313" key="6">
    <source>
        <dbReference type="Proteomes" id="UP001642484"/>
    </source>
</evidence>
<evidence type="ECO:0000256" key="2">
    <source>
        <dbReference type="ARBA" id="ARBA00022553"/>
    </source>
</evidence>
<dbReference type="EMBL" id="CAXAMN010006147">
    <property type="protein sequence ID" value="CAK9016666.1"/>
    <property type="molecule type" value="Genomic_DNA"/>
</dbReference>
<dbReference type="InterPro" id="IPR006162">
    <property type="entry name" value="Ppantetheine_attach_site"/>
</dbReference>
<proteinExistence type="predicted"/>
<feature type="coiled-coil region" evidence="3">
    <location>
        <begin position="417"/>
        <end position="478"/>
    </location>
</feature>
<keyword evidence="1" id="KW-0596">Phosphopantetheine</keyword>
<dbReference type="SUPFAM" id="SSF47336">
    <property type="entry name" value="ACP-like"/>
    <property type="match status" value="1"/>
</dbReference>
<organism evidence="5 6">
    <name type="scientific">Durusdinium trenchii</name>
    <dbReference type="NCBI Taxonomy" id="1381693"/>
    <lineage>
        <taxon>Eukaryota</taxon>
        <taxon>Sar</taxon>
        <taxon>Alveolata</taxon>
        <taxon>Dinophyceae</taxon>
        <taxon>Suessiales</taxon>
        <taxon>Symbiodiniaceae</taxon>
        <taxon>Durusdinium</taxon>
    </lineage>
</organism>
<evidence type="ECO:0000256" key="3">
    <source>
        <dbReference type="SAM" id="Coils"/>
    </source>
</evidence>
<dbReference type="InterPro" id="IPR020806">
    <property type="entry name" value="PKS_PP-bd"/>
</dbReference>
<sequence>MAQGSFPLLDPRPPLGEVCRTPLIAERHDAELRFASNSSAAAKQAIAAEGHLNKIEIESAQTAAESALQAFRSSGDAVGCAECTRLIAKTQQLKAYFMDDEESRSLKPAEMLSQELQNAKTSGDQVAQAILQLGLCEMLSFGTAATGWSPGRSVRDKAQEAGNEALQLFQSKGESRMHAFGAPISHGVHATLVARGRRLTKLEIALLLCQGASPKTAFQAASEALDLLERLGDKQGMGRALHAIAISHVMAKDYEAATKKGLEALELIRSSGDKRAEAVLLETLVSWSITQEKPHKALVMAKEALALRLELQAPPLEEARACLLLVDALAGVKKVRRGLKAAEECLDRLKKVDDRANVYGLVVVAMAQLKRDHPELALTATDEAIDIAREMGDKRLEMNLQYTQAEVNVQLQSRSDAMEAAEDAAAIAEELQDAKAEGDAECLMFSLLVRGTLDRPSLVKALNAAKKARGLYQKAQNRTGEAKALIHKASILGVDSATSSAEEMLQVAAEAHDIFEEEECIMGQSAALQMVAEAQLAKENFDEASSAAKDRRAVWKGLGCRKEEGDAVLQLARIHLGSTDYDAAEKHGLEAQKIFQEVGDKAAESVACVHLAQACLKKMSNEAEGETKEALASFSYRTSAERAMRAVNDAITACRHLGSKQLRAGALFWRAQVLGFRGRLEEALRVVCDAEKCFESIASGSAMVQCKVLAADCLAGLKHYDEAKEVADQAIKQASGLHDRQAESQAKGCLERIEKAEKKSKEVVAPPVQAAIATEAPTGAAPAAAPAASAAAEAPKGLDAALATKRLMNIVKDVIAADDEISADSPLMEAGMDSLSSVQLVTEVSKEFQMSLSPSLVFDFPNVSSIVNHLVEESQG</sequence>
<comment type="caution">
    <text evidence="5">The sequence shown here is derived from an EMBL/GenBank/DDBJ whole genome shotgun (WGS) entry which is preliminary data.</text>
</comment>
<keyword evidence="2" id="KW-0597">Phosphoprotein</keyword>
<dbReference type="Gene3D" id="1.10.1200.10">
    <property type="entry name" value="ACP-like"/>
    <property type="match status" value="1"/>
</dbReference>
<dbReference type="Pfam" id="PF00550">
    <property type="entry name" value="PP-binding"/>
    <property type="match status" value="1"/>
</dbReference>
<dbReference type="SUPFAM" id="SSF48452">
    <property type="entry name" value="TPR-like"/>
    <property type="match status" value="4"/>
</dbReference>
<reference evidence="5 6" key="1">
    <citation type="submission" date="2024-02" db="EMBL/GenBank/DDBJ databases">
        <authorList>
            <person name="Chen Y."/>
            <person name="Shah S."/>
            <person name="Dougan E. K."/>
            <person name="Thang M."/>
            <person name="Chan C."/>
        </authorList>
    </citation>
    <scope>NUCLEOTIDE SEQUENCE [LARGE SCALE GENOMIC DNA]</scope>
</reference>
<dbReference type="PANTHER" id="PTHR10098">
    <property type="entry name" value="RAPSYN-RELATED"/>
    <property type="match status" value="1"/>
</dbReference>
<feature type="domain" description="Carrier" evidence="4">
    <location>
        <begin position="798"/>
        <end position="874"/>
    </location>
</feature>